<sequence length="243" mass="27604">MSDFTEKNRQVFEKMARTYKAGFEKSIEMICRQVQKRRLWASDTWIDTEAGQGKDVKMLEYACGPGHVSAVLAPFVTKVSGVDLSDGMINEYNLTASEVGISDKMVGRKGDLLADAVPEEFSGPDYTDLDVVFVSMALHHFEKPDLAMKRLGDRLRKDGVFLVIDILPEGHHDHNPHEMHKEFQETKDTIKTHGFTLEDMRKLYEDAGLGVNFDFQVIDKPLEFQRNGKTFAKTIFIAKGQRQ</sequence>
<keyword evidence="1" id="KW-0808">Transferase</keyword>
<reference evidence="1 2" key="1">
    <citation type="submission" date="2019-04" db="EMBL/GenBank/DDBJ databases">
        <title>Friends and foes A comparative genomics study of 23 Aspergillus species from section Flavi.</title>
        <authorList>
            <consortium name="DOE Joint Genome Institute"/>
            <person name="Kjaerbolling I."/>
            <person name="Vesth T."/>
            <person name="Frisvad J.C."/>
            <person name="Nybo J.L."/>
            <person name="Theobald S."/>
            <person name="Kildgaard S."/>
            <person name="Isbrandt T."/>
            <person name="Kuo A."/>
            <person name="Sato A."/>
            <person name="Lyhne E.K."/>
            <person name="Kogle M.E."/>
            <person name="Wiebenga A."/>
            <person name="Kun R.S."/>
            <person name="Lubbers R.J."/>
            <person name="Makela M.R."/>
            <person name="Barry K."/>
            <person name="Chovatia M."/>
            <person name="Clum A."/>
            <person name="Daum C."/>
            <person name="Haridas S."/>
            <person name="He G."/>
            <person name="LaButti K."/>
            <person name="Lipzen A."/>
            <person name="Mondo S."/>
            <person name="Riley R."/>
            <person name="Salamov A."/>
            <person name="Simmons B.A."/>
            <person name="Magnuson J.K."/>
            <person name="Henrissat B."/>
            <person name="Mortensen U.H."/>
            <person name="Larsen T.O."/>
            <person name="Devries R.P."/>
            <person name="Grigoriev I.V."/>
            <person name="Machida M."/>
            <person name="Baker S.E."/>
            <person name="Andersen M.R."/>
        </authorList>
    </citation>
    <scope>NUCLEOTIDE SEQUENCE [LARGE SCALE GENOMIC DNA]</scope>
    <source>
        <strain evidence="1 2">IBT 18842</strain>
    </source>
</reference>
<dbReference type="InterPro" id="IPR029063">
    <property type="entry name" value="SAM-dependent_MTases_sf"/>
</dbReference>
<dbReference type="AlphaFoldDB" id="A0A5N6TVM4"/>
<dbReference type="Gene3D" id="3.40.50.150">
    <property type="entry name" value="Vaccinia Virus protein VP39"/>
    <property type="match status" value="1"/>
</dbReference>
<evidence type="ECO:0000313" key="1">
    <source>
        <dbReference type="EMBL" id="KAE8150433.1"/>
    </source>
</evidence>
<dbReference type="OrthoDB" id="66144at2759"/>
<dbReference type="EMBL" id="ML742094">
    <property type="protein sequence ID" value="KAE8150433.1"/>
    <property type="molecule type" value="Genomic_DNA"/>
</dbReference>
<name>A0A5N6TVM4_ASPAV</name>
<dbReference type="GO" id="GO:0008168">
    <property type="term" value="F:methyltransferase activity"/>
    <property type="evidence" value="ECO:0007669"/>
    <property type="project" value="UniProtKB-KW"/>
</dbReference>
<dbReference type="CDD" id="cd02440">
    <property type="entry name" value="AdoMet_MTases"/>
    <property type="match status" value="1"/>
</dbReference>
<keyword evidence="1" id="KW-0489">Methyltransferase</keyword>
<evidence type="ECO:0000313" key="2">
    <source>
        <dbReference type="Proteomes" id="UP000325780"/>
    </source>
</evidence>
<dbReference type="SUPFAM" id="SSF53335">
    <property type="entry name" value="S-adenosyl-L-methionine-dependent methyltransferases"/>
    <property type="match status" value="1"/>
</dbReference>
<dbReference type="GO" id="GO:0032259">
    <property type="term" value="P:methylation"/>
    <property type="evidence" value="ECO:0007669"/>
    <property type="project" value="UniProtKB-KW"/>
</dbReference>
<gene>
    <name evidence="1" type="ORF">BDV25DRAFT_154407</name>
</gene>
<dbReference type="Proteomes" id="UP000325780">
    <property type="component" value="Unassembled WGS sequence"/>
</dbReference>
<protein>
    <submittedName>
        <fullName evidence="1">S-adenosyl-L-methionine-dependent methyltransferase</fullName>
    </submittedName>
</protein>
<dbReference type="Pfam" id="PF13489">
    <property type="entry name" value="Methyltransf_23"/>
    <property type="match status" value="1"/>
</dbReference>
<dbReference type="PANTHER" id="PTHR43861">
    <property type="entry name" value="TRANS-ACONITATE 2-METHYLTRANSFERASE-RELATED"/>
    <property type="match status" value="1"/>
</dbReference>
<organism evidence="1 2">
    <name type="scientific">Aspergillus avenaceus</name>
    <dbReference type="NCBI Taxonomy" id="36643"/>
    <lineage>
        <taxon>Eukaryota</taxon>
        <taxon>Fungi</taxon>
        <taxon>Dikarya</taxon>
        <taxon>Ascomycota</taxon>
        <taxon>Pezizomycotina</taxon>
        <taxon>Eurotiomycetes</taxon>
        <taxon>Eurotiomycetidae</taxon>
        <taxon>Eurotiales</taxon>
        <taxon>Aspergillaceae</taxon>
        <taxon>Aspergillus</taxon>
        <taxon>Aspergillus subgen. Circumdati</taxon>
    </lineage>
</organism>
<proteinExistence type="predicted"/>
<accession>A0A5N6TVM4</accession>
<keyword evidence="2" id="KW-1185">Reference proteome</keyword>